<protein>
    <submittedName>
        <fullName evidence="2">Uncharacterized protein LOC109114723</fullName>
    </submittedName>
</protein>
<dbReference type="OMA" id="THERYDN"/>
<evidence type="ECO:0000313" key="1">
    <source>
        <dbReference type="Proteomes" id="UP000189703"/>
    </source>
</evidence>
<dbReference type="PANTHER" id="PTHR33240">
    <property type="entry name" value="OS08G0508500 PROTEIN"/>
    <property type="match status" value="1"/>
</dbReference>
<dbReference type="PANTHER" id="PTHR33240:SF17">
    <property type="entry name" value="EUKARYOTIC PEPTIDE CHAIN RELEASE FACTOR GTP-BINDING SUBUNIT-LIKE"/>
    <property type="match status" value="1"/>
</dbReference>
<name>A0A1U8Q5M4_NELNU</name>
<dbReference type="RefSeq" id="XP_019053346.1">
    <property type="nucleotide sequence ID" value="XM_019197801.1"/>
</dbReference>
<dbReference type="KEGG" id="nnu:109114723"/>
<dbReference type="AlphaFoldDB" id="A0A1U8Q5M4"/>
<gene>
    <name evidence="2" type="primary">LOC109114723</name>
</gene>
<keyword evidence="1" id="KW-1185">Reference proteome</keyword>
<evidence type="ECO:0000313" key="2">
    <source>
        <dbReference type="RefSeq" id="XP_019053346.1"/>
    </source>
</evidence>
<accession>A0A1U8Q5M4</accession>
<dbReference type="InParanoid" id="A0A1U8Q5M4"/>
<dbReference type="Proteomes" id="UP000189703">
    <property type="component" value="Unplaced"/>
</dbReference>
<reference evidence="2" key="1">
    <citation type="submission" date="2025-08" db="UniProtKB">
        <authorList>
            <consortium name="RefSeq"/>
        </authorList>
    </citation>
    <scope>IDENTIFICATION</scope>
</reference>
<dbReference type="OrthoDB" id="2919534at2759"/>
<proteinExistence type="predicted"/>
<organism evidence="1 2">
    <name type="scientific">Nelumbo nucifera</name>
    <name type="common">Sacred lotus</name>
    <dbReference type="NCBI Taxonomy" id="4432"/>
    <lineage>
        <taxon>Eukaryota</taxon>
        <taxon>Viridiplantae</taxon>
        <taxon>Streptophyta</taxon>
        <taxon>Embryophyta</taxon>
        <taxon>Tracheophyta</taxon>
        <taxon>Spermatophyta</taxon>
        <taxon>Magnoliopsida</taxon>
        <taxon>Proteales</taxon>
        <taxon>Nelumbonaceae</taxon>
        <taxon>Nelumbo</taxon>
    </lineage>
</organism>
<dbReference type="GeneID" id="109114723"/>
<sequence length="198" mass="22558">MITDESIIAGCTTAERKTSVRELEHEAENPSKRPWIEEPIYFTENDARRIYNPHNDALVVKLVINDFEVKRILVDSEVPWIFFFCKLLNMDEVVKPLGRITVPIAARMWSNLARFEHTFLVVATPSPYNAILGQPIRHALRAVVSTYYLAMKFQTDCGVGVIRGDQLESRKCYVAALKGKAKLADNVELEPPPEQIEE</sequence>